<dbReference type="GO" id="GO:0072659">
    <property type="term" value="P:protein localization to plasma membrane"/>
    <property type="evidence" value="ECO:0007669"/>
    <property type="project" value="TreeGrafter"/>
</dbReference>
<dbReference type="EMBL" id="UZAL01001535">
    <property type="protein sequence ID" value="VDO77777.1"/>
    <property type="molecule type" value="Genomic_DNA"/>
</dbReference>
<dbReference type="SUPFAM" id="SSF50156">
    <property type="entry name" value="PDZ domain-like"/>
    <property type="match status" value="1"/>
</dbReference>
<feature type="compositionally biased region" description="Low complexity" evidence="2">
    <location>
        <begin position="139"/>
        <end position="165"/>
    </location>
</feature>
<accession>A0A3P7Z293</accession>
<dbReference type="AlphaFoldDB" id="A0A3P7Z293"/>
<dbReference type="InterPro" id="IPR051067">
    <property type="entry name" value="NHER"/>
</dbReference>
<dbReference type="Pfam" id="PF00595">
    <property type="entry name" value="PDZ"/>
    <property type="match status" value="1"/>
</dbReference>
<feature type="domain" description="PDZ" evidence="3">
    <location>
        <begin position="1"/>
        <end position="55"/>
    </location>
</feature>
<gene>
    <name evidence="4" type="ORF">SMTD_LOCUS1385</name>
</gene>
<protein>
    <recommendedName>
        <fullName evidence="3">PDZ domain-containing protein</fullName>
    </recommendedName>
</protein>
<dbReference type="InterPro" id="IPR001478">
    <property type="entry name" value="PDZ"/>
</dbReference>
<keyword evidence="1" id="KW-0677">Repeat</keyword>
<name>A0A3P7Z293_9TREM</name>
<proteinExistence type="predicted"/>
<dbReference type="PROSITE" id="PS50106">
    <property type="entry name" value="PDZ"/>
    <property type="match status" value="1"/>
</dbReference>
<evidence type="ECO:0000256" key="2">
    <source>
        <dbReference type="SAM" id="MobiDB-lite"/>
    </source>
</evidence>
<dbReference type="InterPro" id="IPR036034">
    <property type="entry name" value="PDZ_sf"/>
</dbReference>
<evidence type="ECO:0000259" key="3">
    <source>
        <dbReference type="PROSITE" id="PS50106"/>
    </source>
</evidence>
<dbReference type="GO" id="GO:0043495">
    <property type="term" value="F:protein-membrane adaptor activity"/>
    <property type="evidence" value="ECO:0007669"/>
    <property type="project" value="TreeGrafter"/>
</dbReference>
<dbReference type="SMART" id="SM00228">
    <property type="entry name" value="PDZ"/>
    <property type="match status" value="1"/>
</dbReference>
<feature type="region of interest" description="Disordered" evidence="2">
    <location>
        <begin position="199"/>
        <end position="230"/>
    </location>
</feature>
<dbReference type="Gene3D" id="2.30.42.10">
    <property type="match status" value="1"/>
</dbReference>
<evidence type="ECO:0000256" key="1">
    <source>
        <dbReference type="ARBA" id="ARBA00022737"/>
    </source>
</evidence>
<reference evidence="4 5" key="1">
    <citation type="submission" date="2018-11" db="EMBL/GenBank/DDBJ databases">
        <authorList>
            <consortium name="Pathogen Informatics"/>
        </authorList>
    </citation>
    <scope>NUCLEOTIDE SEQUENCE [LARGE SCALE GENOMIC DNA]</scope>
    <source>
        <strain>Denwood</strain>
        <strain evidence="5">Zambia</strain>
    </source>
</reference>
<dbReference type="Proteomes" id="UP000269396">
    <property type="component" value="Unassembled WGS sequence"/>
</dbReference>
<dbReference type="GO" id="GO:0016324">
    <property type="term" value="C:apical plasma membrane"/>
    <property type="evidence" value="ECO:0007669"/>
    <property type="project" value="TreeGrafter"/>
</dbReference>
<organism evidence="4 5">
    <name type="scientific">Schistosoma mattheei</name>
    <dbReference type="NCBI Taxonomy" id="31246"/>
    <lineage>
        <taxon>Eukaryota</taxon>
        <taxon>Metazoa</taxon>
        <taxon>Spiralia</taxon>
        <taxon>Lophotrochozoa</taxon>
        <taxon>Platyhelminthes</taxon>
        <taxon>Trematoda</taxon>
        <taxon>Digenea</taxon>
        <taxon>Strigeidida</taxon>
        <taxon>Schistosomatoidea</taxon>
        <taxon>Schistosomatidae</taxon>
        <taxon>Schistosoma</taxon>
    </lineage>
</organism>
<evidence type="ECO:0000313" key="5">
    <source>
        <dbReference type="Proteomes" id="UP000269396"/>
    </source>
</evidence>
<dbReference type="PANTHER" id="PTHR14191">
    <property type="entry name" value="PDZ DOMAIN CONTAINING PROTEIN"/>
    <property type="match status" value="1"/>
</dbReference>
<feature type="region of interest" description="Disordered" evidence="2">
    <location>
        <begin position="136"/>
        <end position="167"/>
    </location>
</feature>
<keyword evidence="5" id="KW-1185">Reference proteome</keyword>
<sequence>MSVQRNSKAEKAGLIPGDYILEINGMDVYDATHTQVVDLITTTRDMLQLKIINFQQLPEIQSRVINGNHSNSNNNNTNNNNNSIITNTNFNYSNNNIRIMHRTSFLRADLRRRNTQRSTSVDMAWNTRQLSIDNNTMDNNHNITTATTTTTNNNNNNNDNNNNNNYRRSIHSLNISKTNYLERKSQSAVLIIKDETEQLKDSSRTTTTTTTAQPLSTTLSSSSSLLSPSISSSLSPHTYADITNFNDSSNYNNQLECHISKSSNLLLSNELKNSELDPSATTPTITTLHNELTNRQDKYKFTMKSLSSLTTTTTTTTSPTSSSSSSSFSAQHLLYLSSSSLSSKYKQDNKMMNTLKQYHNESSDHKWDSESDLLNISEITEISVISMNGETLNNNIDKVVEYKKQSNFIKPSTVNILTPSLMSSTSTTSSSSPVKNKLTNKVNFHMNGKLRSIQSEPYLHQMKAEANNGNNKNNYNNHVSTY</sequence>
<evidence type="ECO:0000313" key="4">
    <source>
        <dbReference type="EMBL" id="VDO77777.1"/>
    </source>
</evidence>
<dbReference type="PANTHER" id="PTHR14191:SF3">
    <property type="entry name" value="NA(+)_H(+) EXCHANGE REGULATORY COFACTOR-LIKE PROTEIN NRFL-1"/>
    <property type="match status" value="1"/>
</dbReference>
<feature type="compositionally biased region" description="Low complexity" evidence="2">
    <location>
        <begin position="204"/>
        <end position="230"/>
    </location>
</feature>